<keyword evidence="2" id="KW-1185">Reference proteome</keyword>
<evidence type="ECO:0000313" key="2">
    <source>
        <dbReference type="Proteomes" id="UP000316798"/>
    </source>
</evidence>
<dbReference type="KEGG" id="rhf:EUB48_11715"/>
<dbReference type="AlphaFoldDB" id="A0A515DBU3"/>
<dbReference type="RefSeq" id="WP_142819293.1">
    <property type="nucleotide sequence ID" value="NZ_CP035503.1"/>
</dbReference>
<gene>
    <name evidence="1" type="ORF">EUB48_11715</name>
</gene>
<evidence type="ECO:0000313" key="1">
    <source>
        <dbReference type="EMBL" id="QDL37866.1"/>
    </source>
</evidence>
<name>A0A515DBU3_9BURK</name>
<organism evidence="1 2">
    <name type="scientific">Rhodoferax sediminis</name>
    <dbReference type="NCBI Taxonomy" id="2509614"/>
    <lineage>
        <taxon>Bacteria</taxon>
        <taxon>Pseudomonadati</taxon>
        <taxon>Pseudomonadota</taxon>
        <taxon>Betaproteobacteria</taxon>
        <taxon>Burkholderiales</taxon>
        <taxon>Comamonadaceae</taxon>
        <taxon>Rhodoferax</taxon>
    </lineage>
</organism>
<accession>A0A515DBU3</accession>
<evidence type="ECO:0008006" key="3">
    <source>
        <dbReference type="Google" id="ProtNLM"/>
    </source>
</evidence>
<dbReference type="Proteomes" id="UP000316798">
    <property type="component" value="Chromosome"/>
</dbReference>
<proteinExistence type="predicted"/>
<reference evidence="1 2" key="1">
    <citation type="submission" date="2019-01" db="EMBL/GenBank/DDBJ databases">
        <title>Genomic insights into a novel species Rhodoferax sp.</title>
        <authorList>
            <person name="Jin L."/>
        </authorList>
    </citation>
    <scope>NUCLEOTIDE SEQUENCE [LARGE SCALE GENOMIC DNA]</scope>
    <source>
        <strain evidence="1 2">CHu59-6-5</strain>
    </source>
</reference>
<sequence length="303" mass="33374">MALIQHCRIDGGNFGDDINLQLWSRLFPDLSKLTGQILFYGVGTLLDGRHDAAARKVVLGTGLGGNLAGPPDANWDFRWVRGPGTAREFGIPGELALGDSAILWPELLPGHDRTGPVGLIPHHATWDGFDWASVASKAGMLAISPRQTPGAVIAQMRTCSRILAESLHGAICADAMGIPWAACILAHRFNEFKWRDWLATVNRPYAPLAMNVPLVRSITRTKSMANRLARLIRYQRSTRRPALRPVAAATAQDVARVAAALDAYGRCTRNFFCSDSSDVARQKQRMLLRCEEFARDYKLQFTP</sequence>
<dbReference type="EMBL" id="CP035503">
    <property type="protein sequence ID" value="QDL37866.1"/>
    <property type="molecule type" value="Genomic_DNA"/>
</dbReference>
<dbReference type="OrthoDB" id="9803627at2"/>
<protein>
    <recommendedName>
        <fullName evidence="3">Polysaccharide pyruvyl transferase family protein</fullName>
    </recommendedName>
</protein>